<sequence length="211" mass="23121">MAAKKGANFSSAEERLLVELVKAHQATIECRRTDGVSPREKKLAWEKIEERFNSLVPAHPRTAASLKEKYNNLKKKLRKDLADHKAGVMGTGGGPPAPEKPISGTQLSLIELMGREKAVGLPPIYDSDANISGTPFESEDEELIHVEEEDVIIEYPTQESGDVIFEGDLPLTVRANNSPPPAATQHQLQAVKPRHPPLKKPKLATTSILRA</sequence>
<feature type="non-terminal residue" evidence="8">
    <location>
        <position position="211"/>
    </location>
</feature>
<comment type="subunit">
    <text evidence="1">Self-associates forming complexes of several hundred monomers.</text>
</comment>
<reference evidence="8" key="2">
    <citation type="submission" date="2014-07" db="EMBL/GenBank/DDBJ databases">
        <authorList>
            <person name="Hull J."/>
        </authorList>
    </citation>
    <scope>NUCLEOTIDE SEQUENCE</scope>
</reference>
<evidence type="ECO:0000256" key="6">
    <source>
        <dbReference type="SAM" id="MobiDB-lite"/>
    </source>
</evidence>
<dbReference type="PANTHER" id="PTHR23098:SF16">
    <property type="entry name" value="REGULATORY PROTEIN ZESTE"/>
    <property type="match status" value="1"/>
</dbReference>
<organism evidence="8">
    <name type="scientific">Lygus hesperus</name>
    <name type="common">Western plant bug</name>
    <dbReference type="NCBI Taxonomy" id="30085"/>
    <lineage>
        <taxon>Eukaryota</taxon>
        <taxon>Metazoa</taxon>
        <taxon>Ecdysozoa</taxon>
        <taxon>Arthropoda</taxon>
        <taxon>Hexapoda</taxon>
        <taxon>Insecta</taxon>
        <taxon>Pterygota</taxon>
        <taxon>Neoptera</taxon>
        <taxon>Paraneoptera</taxon>
        <taxon>Hemiptera</taxon>
        <taxon>Heteroptera</taxon>
        <taxon>Panheteroptera</taxon>
        <taxon>Cimicomorpha</taxon>
        <taxon>Miridae</taxon>
        <taxon>Mirini</taxon>
        <taxon>Lygus</taxon>
    </lineage>
</organism>
<evidence type="ECO:0000313" key="8">
    <source>
        <dbReference type="EMBL" id="JAG03613.1"/>
    </source>
</evidence>
<evidence type="ECO:0000259" key="7">
    <source>
        <dbReference type="SMART" id="SM00717"/>
    </source>
</evidence>
<feature type="region of interest" description="Disordered" evidence="6">
    <location>
        <begin position="175"/>
        <end position="211"/>
    </location>
</feature>
<dbReference type="AlphaFoldDB" id="A0A0A9WAW2"/>
<feature type="domain" description="Myb-like" evidence="7">
    <location>
        <begin position="5"/>
        <end position="76"/>
    </location>
</feature>
<evidence type="ECO:0000256" key="3">
    <source>
        <dbReference type="ARBA" id="ARBA00023015"/>
    </source>
</evidence>
<reference evidence="8" key="1">
    <citation type="journal article" date="2014" name="PLoS ONE">
        <title>Transcriptome-Based Identification of ABC Transporters in the Western Tarnished Plant Bug Lygus hesperus.</title>
        <authorList>
            <person name="Hull J.J."/>
            <person name="Chaney K."/>
            <person name="Geib S.M."/>
            <person name="Fabrick J.A."/>
            <person name="Brent C.S."/>
            <person name="Walsh D."/>
            <person name="Lavine L.C."/>
        </authorList>
    </citation>
    <scope>NUCLEOTIDE SEQUENCE</scope>
</reference>
<dbReference type="InterPro" id="IPR001005">
    <property type="entry name" value="SANT/Myb"/>
</dbReference>
<evidence type="ECO:0000256" key="5">
    <source>
        <dbReference type="ARBA" id="ARBA00025466"/>
    </source>
</evidence>
<dbReference type="GO" id="GO:0005634">
    <property type="term" value="C:nucleus"/>
    <property type="evidence" value="ECO:0007669"/>
    <property type="project" value="TreeGrafter"/>
</dbReference>
<gene>
    <name evidence="8" type="ORF">CM83_102058</name>
</gene>
<dbReference type="SMART" id="SM00717">
    <property type="entry name" value="SANT"/>
    <property type="match status" value="1"/>
</dbReference>
<comment type="function">
    <text evidence="5">Involved in transvection phenomena (= synapsis-dependent gene expression), where the synaptic pairing of chromosomes carrying genes with which zeste interacts influences the expression of these genes. Zeste binds to DNA and stimulates transcription from a nearby promoter.</text>
</comment>
<dbReference type="InterPro" id="IPR028002">
    <property type="entry name" value="Myb_DNA-bind_5"/>
</dbReference>
<accession>A0A0A9WAW2</accession>
<dbReference type="PANTHER" id="PTHR23098">
    <property type="entry name" value="AGAP001331-PA-RELATED"/>
    <property type="match status" value="1"/>
</dbReference>
<evidence type="ECO:0000256" key="1">
    <source>
        <dbReference type="ARBA" id="ARBA00011764"/>
    </source>
</evidence>
<evidence type="ECO:0000256" key="2">
    <source>
        <dbReference type="ARBA" id="ARBA00016807"/>
    </source>
</evidence>
<feature type="compositionally biased region" description="Basic residues" evidence="6">
    <location>
        <begin position="192"/>
        <end position="202"/>
    </location>
</feature>
<dbReference type="CDD" id="cd00167">
    <property type="entry name" value="SANT"/>
    <property type="match status" value="1"/>
</dbReference>
<protein>
    <recommendedName>
        <fullName evidence="2">Regulatory protein zeste</fullName>
    </recommendedName>
</protein>
<proteinExistence type="predicted"/>
<name>A0A0A9WAW2_LYGHE</name>
<keyword evidence="4" id="KW-0804">Transcription</keyword>
<dbReference type="EMBL" id="GBHO01039991">
    <property type="protein sequence ID" value="JAG03613.1"/>
    <property type="molecule type" value="Transcribed_RNA"/>
</dbReference>
<dbReference type="Pfam" id="PF13873">
    <property type="entry name" value="Myb_DNA-bind_5"/>
    <property type="match status" value="1"/>
</dbReference>
<evidence type="ECO:0000256" key="4">
    <source>
        <dbReference type="ARBA" id="ARBA00023163"/>
    </source>
</evidence>
<keyword evidence="3" id="KW-0805">Transcription regulation</keyword>
<dbReference type="Gene3D" id="1.10.10.60">
    <property type="entry name" value="Homeodomain-like"/>
    <property type="match status" value="1"/>
</dbReference>